<organism evidence="2 3">
    <name type="scientific">Pandoravirus celtis</name>
    <dbReference type="NCBI Taxonomy" id="2568002"/>
    <lineage>
        <taxon>Viruses</taxon>
        <taxon>Pandoravirus</taxon>
    </lineage>
</organism>
<proteinExistence type="predicted"/>
<evidence type="ECO:0000313" key="2">
    <source>
        <dbReference type="EMBL" id="QBZ81659.1"/>
    </source>
</evidence>
<reference evidence="2" key="1">
    <citation type="journal article" date="2019" name="Front. Microbiol.">
        <title>Pandoravirus Celtis Illustrates the Microevolution Processes at Work in the Giant Pandoraviridae Genomes.</title>
        <authorList>
            <person name="Legendre M."/>
            <person name="Alempic J.M."/>
            <person name="Philippe N."/>
            <person name="Lartigue A."/>
            <person name="Jeudy S."/>
            <person name="Poirot O."/>
            <person name="Ta N.T."/>
            <person name="Nin S."/>
            <person name="Coute Y."/>
            <person name="Abergel C."/>
            <person name="Claverie J.M."/>
        </authorList>
    </citation>
    <scope>NUCLEOTIDE SEQUENCE</scope>
</reference>
<gene>
    <name evidence="2" type="ORF">pclt_cds_1076</name>
</gene>
<name>A0A4D6EKI8_9VIRU</name>
<sequence length="344" mass="36362">MTTCGRGTDRIRADTATTTHAPTKPPGPAAFAFPGCLPSLALEAVFDAYLWVASPPACVAMTCRRRWLAQHAPLASVPEFSRAARRFARVWPARAPLHRVAGGVALATSWEGCDLGAPRLRGCGTLTLVGSCDCGGKNAAACDLVAGMRGQLGRLYVARVSAHDASRGARYDALPDDDDADAQCAVTCVSRATPADVVDAVVVKHKRRRRTEEPTESAVILIEACDRYFVGMAVGDVVPQNGGMCRFVESVAAAKHHGIHVVATTSGATAAAARLLSDAIDRLVLVVPDAGRRADVARLFAPLARHPPAALASLMAAVKRYDALVFERAPAETVSAWVRRHASR</sequence>
<evidence type="ECO:0000313" key="3">
    <source>
        <dbReference type="Proteomes" id="UP001237152"/>
    </source>
</evidence>
<dbReference type="EMBL" id="MK174290">
    <property type="protein sequence ID" value="QBZ81659.1"/>
    <property type="molecule type" value="Genomic_DNA"/>
</dbReference>
<evidence type="ECO:0000256" key="1">
    <source>
        <dbReference type="SAM" id="MobiDB-lite"/>
    </source>
</evidence>
<protein>
    <submittedName>
        <fullName evidence="2">Uncharacterized protein</fullName>
    </submittedName>
</protein>
<dbReference type="Proteomes" id="UP001237152">
    <property type="component" value="Segment"/>
</dbReference>
<accession>A0A4D6EKI8</accession>
<feature type="region of interest" description="Disordered" evidence="1">
    <location>
        <begin position="1"/>
        <end position="26"/>
    </location>
</feature>